<dbReference type="Pfam" id="PF00403">
    <property type="entry name" value="HMA"/>
    <property type="match status" value="1"/>
</dbReference>
<gene>
    <name evidence="3" type="ORF">C7378_1694</name>
</gene>
<dbReference type="GO" id="GO:0046872">
    <property type="term" value="F:metal ion binding"/>
    <property type="evidence" value="ECO:0007669"/>
    <property type="project" value="UniProtKB-KW"/>
</dbReference>
<dbReference type="OrthoDB" id="9813965at2"/>
<dbReference type="SUPFAM" id="SSF55008">
    <property type="entry name" value="HMA, heavy metal-associated domain"/>
    <property type="match status" value="1"/>
</dbReference>
<keyword evidence="4" id="KW-1185">Reference proteome</keyword>
<evidence type="ECO:0000259" key="2">
    <source>
        <dbReference type="PROSITE" id="PS50846"/>
    </source>
</evidence>
<accession>A0A4R1L7B1</accession>
<dbReference type="CDD" id="cd00371">
    <property type="entry name" value="HMA"/>
    <property type="match status" value="1"/>
</dbReference>
<evidence type="ECO:0000313" key="3">
    <source>
        <dbReference type="EMBL" id="TCK74074.1"/>
    </source>
</evidence>
<evidence type="ECO:0000256" key="1">
    <source>
        <dbReference type="ARBA" id="ARBA00022723"/>
    </source>
</evidence>
<dbReference type="AlphaFoldDB" id="A0A4R1L7B1"/>
<reference evidence="3 4" key="1">
    <citation type="submission" date="2019-03" db="EMBL/GenBank/DDBJ databases">
        <title>Genomic Encyclopedia of Type Strains, Phase IV (KMG-IV): sequencing the most valuable type-strain genomes for metagenomic binning, comparative biology and taxonomic classification.</title>
        <authorList>
            <person name="Goeker M."/>
        </authorList>
    </citation>
    <scope>NUCLEOTIDE SEQUENCE [LARGE SCALE GENOMIC DNA]</scope>
    <source>
        <strain evidence="3 4">DSM 103428</strain>
    </source>
</reference>
<dbReference type="Proteomes" id="UP000295210">
    <property type="component" value="Unassembled WGS sequence"/>
</dbReference>
<evidence type="ECO:0000313" key="4">
    <source>
        <dbReference type="Proteomes" id="UP000295210"/>
    </source>
</evidence>
<protein>
    <submittedName>
        <fullName evidence="3">Copper chaperone</fullName>
    </submittedName>
</protein>
<sequence length="69" mass="7163">MSEVTLKIDGMHCGACVRRVTQTLEKLDGVKVEDVTVGAARVEASDPASATPAILAALQKAGYPAHAEN</sequence>
<keyword evidence="1" id="KW-0479">Metal-binding</keyword>
<dbReference type="Gene3D" id="3.30.70.100">
    <property type="match status" value="1"/>
</dbReference>
<dbReference type="PROSITE" id="PS50846">
    <property type="entry name" value="HMA_2"/>
    <property type="match status" value="1"/>
</dbReference>
<dbReference type="RefSeq" id="WP_131994593.1">
    <property type="nucleotide sequence ID" value="NZ_SMGK01000002.1"/>
</dbReference>
<dbReference type="InterPro" id="IPR017969">
    <property type="entry name" value="Heavy-metal-associated_CS"/>
</dbReference>
<dbReference type="InterPro" id="IPR036163">
    <property type="entry name" value="HMA_dom_sf"/>
</dbReference>
<feature type="domain" description="HMA" evidence="2">
    <location>
        <begin position="2"/>
        <end position="66"/>
    </location>
</feature>
<name>A0A4R1L7B1_9BACT</name>
<proteinExistence type="predicted"/>
<comment type="caution">
    <text evidence="3">The sequence shown here is derived from an EMBL/GenBank/DDBJ whole genome shotgun (WGS) entry which is preliminary data.</text>
</comment>
<dbReference type="InterPro" id="IPR006121">
    <property type="entry name" value="HMA_dom"/>
</dbReference>
<dbReference type="PROSITE" id="PS01047">
    <property type="entry name" value="HMA_1"/>
    <property type="match status" value="1"/>
</dbReference>
<organism evidence="3 4">
    <name type="scientific">Acidipila rosea</name>
    <dbReference type="NCBI Taxonomy" id="768535"/>
    <lineage>
        <taxon>Bacteria</taxon>
        <taxon>Pseudomonadati</taxon>
        <taxon>Acidobacteriota</taxon>
        <taxon>Terriglobia</taxon>
        <taxon>Terriglobales</taxon>
        <taxon>Acidobacteriaceae</taxon>
        <taxon>Acidipila</taxon>
    </lineage>
</organism>
<dbReference type="EMBL" id="SMGK01000002">
    <property type="protein sequence ID" value="TCK74074.1"/>
    <property type="molecule type" value="Genomic_DNA"/>
</dbReference>